<evidence type="ECO:0000313" key="1">
    <source>
        <dbReference type="EMBL" id="PQA59044.1"/>
    </source>
</evidence>
<keyword evidence="2" id="KW-1185">Reference proteome</keyword>
<dbReference type="OrthoDB" id="950176at2"/>
<protein>
    <recommendedName>
        <fullName evidence="3">Outer membrane protein beta-barrel domain-containing protein</fullName>
    </recommendedName>
</protein>
<proteinExistence type="predicted"/>
<dbReference type="SUPFAM" id="SSF56925">
    <property type="entry name" value="OMPA-like"/>
    <property type="match status" value="1"/>
</dbReference>
<dbReference type="Proteomes" id="UP000239590">
    <property type="component" value="Unassembled WGS sequence"/>
</dbReference>
<name>A0A2S7IMT9_9BACT</name>
<dbReference type="EMBL" id="PTRA01000001">
    <property type="protein sequence ID" value="PQA59044.1"/>
    <property type="molecule type" value="Genomic_DNA"/>
</dbReference>
<gene>
    <name evidence="1" type="ORF">C5O19_05135</name>
</gene>
<comment type="caution">
    <text evidence="1">The sequence shown here is derived from an EMBL/GenBank/DDBJ whole genome shotgun (WGS) entry which is preliminary data.</text>
</comment>
<dbReference type="RefSeq" id="WP_104710230.1">
    <property type="nucleotide sequence ID" value="NZ_PTRA01000001.1"/>
</dbReference>
<sequence>MRKYLLLLGFLTAFSSLYAQSKLIVKVGIGPSFPYGKFEDSETQDLAKLLKTGPNLGLTVAHDFSRHFGLALTASAWTHAVKNEEMTQYLKDKYLPAAYIPLVKSINASAKKFEFYTGYLSPYYTFEVGERIRIDLRLNAGIMHLRFPSITGQGEAINPLETPMTGVASPLTVSSEAREATAFMYGAGASVCYKLSETFRIFTDIDGLRARPSFDDIPVTATLGPVTLASARPAFSQTAGTLSVRFGVGLFF</sequence>
<dbReference type="AlphaFoldDB" id="A0A2S7IMT9"/>
<dbReference type="Gene3D" id="2.40.160.20">
    <property type="match status" value="1"/>
</dbReference>
<evidence type="ECO:0000313" key="2">
    <source>
        <dbReference type="Proteomes" id="UP000239590"/>
    </source>
</evidence>
<organism evidence="1 2">
    <name type="scientific">Siphonobacter curvatus</name>
    <dbReference type="NCBI Taxonomy" id="2094562"/>
    <lineage>
        <taxon>Bacteria</taxon>
        <taxon>Pseudomonadati</taxon>
        <taxon>Bacteroidota</taxon>
        <taxon>Cytophagia</taxon>
        <taxon>Cytophagales</taxon>
        <taxon>Cytophagaceae</taxon>
        <taxon>Siphonobacter</taxon>
    </lineage>
</organism>
<evidence type="ECO:0008006" key="3">
    <source>
        <dbReference type="Google" id="ProtNLM"/>
    </source>
</evidence>
<accession>A0A2S7IMT9</accession>
<dbReference type="InterPro" id="IPR011250">
    <property type="entry name" value="OMP/PagP_B-barrel"/>
</dbReference>
<reference evidence="2" key="1">
    <citation type="submission" date="2018-02" db="EMBL/GenBank/DDBJ databases">
        <title>Genome sequencing of Solimonas sp. HR-BB.</title>
        <authorList>
            <person name="Lee Y."/>
            <person name="Jeon C.O."/>
        </authorList>
    </citation>
    <scope>NUCLEOTIDE SEQUENCE [LARGE SCALE GENOMIC DNA]</scope>
    <source>
        <strain evidence="2">HR-U</strain>
    </source>
</reference>